<comment type="caution">
    <text evidence="14">The sequence shown here is derived from an EMBL/GenBank/DDBJ whole genome shotgun (WGS) entry which is preliminary data.</text>
</comment>
<keyword evidence="5" id="KW-0677">Repeat</keyword>
<dbReference type="OrthoDB" id="6703404at2759"/>
<comment type="similarity">
    <text evidence="2 11">Belongs to the mitochondrial carrier (TC 2.A.29) family.</text>
</comment>
<feature type="region of interest" description="Disordered" evidence="12">
    <location>
        <begin position="1"/>
        <end position="22"/>
    </location>
</feature>
<gene>
    <name evidence="14" type="ORF">SmJEL517_g05093</name>
</gene>
<dbReference type="PANTHER" id="PTHR45928:SF1">
    <property type="entry name" value="RE38146P"/>
    <property type="match status" value="1"/>
</dbReference>
<evidence type="ECO:0000256" key="6">
    <source>
        <dbReference type="ARBA" id="ARBA00022792"/>
    </source>
</evidence>
<dbReference type="EMBL" id="QEAO01000042">
    <property type="protein sequence ID" value="TPX31584.1"/>
    <property type="molecule type" value="Genomic_DNA"/>
</dbReference>
<dbReference type="AlphaFoldDB" id="A0A507C0J4"/>
<evidence type="ECO:0000313" key="14">
    <source>
        <dbReference type="EMBL" id="TPX31584.1"/>
    </source>
</evidence>
<keyword evidence="8" id="KW-0496">Mitochondrion</keyword>
<dbReference type="Gene3D" id="1.50.40.10">
    <property type="entry name" value="Mitochondrial carrier domain"/>
    <property type="match status" value="1"/>
</dbReference>
<comment type="subcellular location">
    <subcellularLocation>
        <location evidence="1">Mitochondrion inner membrane</location>
        <topology evidence="1">Multi-pass membrane protein</topology>
    </subcellularLocation>
</comment>
<organism evidence="14 15">
    <name type="scientific">Synchytrium microbalum</name>
    <dbReference type="NCBI Taxonomy" id="1806994"/>
    <lineage>
        <taxon>Eukaryota</taxon>
        <taxon>Fungi</taxon>
        <taxon>Fungi incertae sedis</taxon>
        <taxon>Chytridiomycota</taxon>
        <taxon>Chytridiomycota incertae sedis</taxon>
        <taxon>Chytridiomycetes</taxon>
        <taxon>Synchytriales</taxon>
        <taxon>Synchytriaceae</taxon>
        <taxon>Synchytrium</taxon>
    </lineage>
</organism>
<keyword evidence="6" id="KW-0999">Mitochondrion inner membrane</keyword>
<keyword evidence="4 10" id="KW-0812">Transmembrane</keyword>
<evidence type="ECO:0000256" key="13">
    <source>
        <dbReference type="SAM" id="Phobius"/>
    </source>
</evidence>
<dbReference type="GO" id="GO:0005743">
    <property type="term" value="C:mitochondrial inner membrane"/>
    <property type="evidence" value="ECO:0007669"/>
    <property type="project" value="UniProtKB-SubCell"/>
</dbReference>
<evidence type="ECO:0000256" key="5">
    <source>
        <dbReference type="ARBA" id="ARBA00022737"/>
    </source>
</evidence>
<dbReference type="Pfam" id="PF00153">
    <property type="entry name" value="Mito_carr"/>
    <property type="match status" value="3"/>
</dbReference>
<evidence type="ECO:0000256" key="12">
    <source>
        <dbReference type="SAM" id="MobiDB-lite"/>
    </source>
</evidence>
<dbReference type="InterPro" id="IPR023395">
    <property type="entry name" value="MCP_dom_sf"/>
</dbReference>
<evidence type="ECO:0000256" key="11">
    <source>
        <dbReference type="RuleBase" id="RU000488"/>
    </source>
</evidence>
<sequence>MNAKNVAIPVHSSTSSPVAKPAKPSLEQRLKGFALGALAACAAVTFTNPFEVIKTRLQLQGELESLALREKTTTADILHQQRVYRGPISALFLIGRQEGLKGLQKGLIPAYGYQVMMNGTRLGLYEPLRDTLQSGWDYMTSRESGLPPLVPIMVLSGAMSGFAGAFLGSPLFLIKTRMQSYSPAMPSVGQQHAYASQGMVKGLTAVYRAEGLRGLWRGSGMAMMRTGAGSSVQLSSYDLNKQFLLSTGYFTEGPRLGLSASLLTSLAVVFVMNPFDVASTRMYNQKANAEGQFMYKSGVDCLVKTVKGEGLFSLYKGASAHYLRIGPHTILTLTLFDVLKRFFM</sequence>
<dbReference type="InterPro" id="IPR051508">
    <property type="entry name" value="Mito_Carrier_Antiporter"/>
</dbReference>
<accession>A0A507C0J4</accession>
<evidence type="ECO:0000256" key="2">
    <source>
        <dbReference type="ARBA" id="ARBA00006375"/>
    </source>
</evidence>
<dbReference type="PANTHER" id="PTHR45928">
    <property type="entry name" value="RE38146P"/>
    <property type="match status" value="1"/>
</dbReference>
<keyword evidence="15" id="KW-1185">Reference proteome</keyword>
<evidence type="ECO:0000256" key="9">
    <source>
        <dbReference type="ARBA" id="ARBA00023136"/>
    </source>
</evidence>
<feature type="repeat" description="Solcar" evidence="10">
    <location>
        <begin position="148"/>
        <end position="243"/>
    </location>
</feature>
<dbReference type="GeneID" id="42006318"/>
<evidence type="ECO:0000256" key="10">
    <source>
        <dbReference type="PROSITE-ProRule" id="PRU00282"/>
    </source>
</evidence>
<protein>
    <submittedName>
        <fullName evidence="14">Uncharacterized protein</fullName>
    </submittedName>
</protein>
<keyword evidence="9 10" id="KW-0472">Membrane</keyword>
<feature type="repeat" description="Solcar" evidence="10">
    <location>
        <begin position="252"/>
        <end position="342"/>
    </location>
</feature>
<evidence type="ECO:0000256" key="7">
    <source>
        <dbReference type="ARBA" id="ARBA00022989"/>
    </source>
</evidence>
<feature type="repeat" description="Solcar" evidence="10">
    <location>
        <begin position="27"/>
        <end position="131"/>
    </location>
</feature>
<keyword evidence="7 13" id="KW-1133">Transmembrane helix</keyword>
<evidence type="ECO:0000256" key="1">
    <source>
        <dbReference type="ARBA" id="ARBA00004448"/>
    </source>
</evidence>
<feature type="transmembrane region" description="Helical" evidence="13">
    <location>
        <begin position="149"/>
        <end position="174"/>
    </location>
</feature>
<dbReference type="SUPFAM" id="SSF103506">
    <property type="entry name" value="Mitochondrial carrier"/>
    <property type="match status" value="1"/>
</dbReference>
<reference evidence="14 15" key="1">
    <citation type="journal article" date="2019" name="Sci. Rep.">
        <title>Comparative genomics of chytrid fungi reveal insights into the obligate biotrophic and pathogenic lifestyle of Synchytrium endobioticum.</title>
        <authorList>
            <person name="van de Vossenberg B.T.L.H."/>
            <person name="Warris S."/>
            <person name="Nguyen H.D.T."/>
            <person name="van Gent-Pelzer M.P.E."/>
            <person name="Joly D.L."/>
            <person name="van de Geest H.C."/>
            <person name="Bonants P.J.M."/>
            <person name="Smith D.S."/>
            <person name="Levesque C.A."/>
            <person name="van der Lee T.A.J."/>
        </authorList>
    </citation>
    <scope>NUCLEOTIDE SEQUENCE [LARGE SCALE GENOMIC DNA]</scope>
    <source>
        <strain evidence="14 15">JEL517</strain>
    </source>
</reference>
<dbReference type="Proteomes" id="UP000319731">
    <property type="component" value="Unassembled WGS sequence"/>
</dbReference>
<name>A0A507C0J4_9FUNG</name>
<evidence type="ECO:0000256" key="8">
    <source>
        <dbReference type="ARBA" id="ARBA00023128"/>
    </source>
</evidence>
<proteinExistence type="inferred from homology"/>
<evidence type="ECO:0000313" key="15">
    <source>
        <dbReference type="Proteomes" id="UP000319731"/>
    </source>
</evidence>
<dbReference type="PROSITE" id="PS50920">
    <property type="entry name" value="SOLCAR"/>
    <property type="match status" value="3"/>
</dbReference>
<evidence type="ECO:0000256" key="4">
    <source>
        <dbReference type="ARBA" id="ARBA00022692"/>
    </source>
</evidence>
<dbReference type="RefSeq" id="XP_031022978.1">
    <property type="nucleotide sequence ID" value="XM_031171021.1"/>
</dbReference>
<keyword evidence="3 11" id="KW-0813">Transport</keyword>
<evidence type="ECO:0000256" key="3">
    <source>
        <dbReference type="ARBA" id="ARBA00022448"/>
    </source>
</evidence>
<dbReference type="InterPro" id="IPR018108">
    <property type="entry name" value="MCP_transmembrane"/>
</dbReference>